<gene>
    <name evidence="7" type="ORF">Pla100_29540</name>
</gene>
<keyword evidence="4 5" id="KW-0472">Membrane</keyword>
<evidence type="ECO:0000313" key="8">
    <source>
        <dbReference type="Proteomes" id="UP000316213"/>
    </source>
</evidence>
<evidence type="ECO:0000256" key="1">
    <source>
        <dbReference type="ARBA" id="ARBA00004141"/>
    </source>
</evidence>
<feature type="transmembrane region" description="Helical" evidence="5">
    <location>
        <begin position="24"/>
        <end position="41"/>
    </location>
</feature>
<comment type="caution">
    <text evidence="7">The sequence shown here is derived from an EMBL/GenBank/DDBJ whole genome shotgun (WGS) entry which is preliminary data.</text>
</comment>
<dbReference type="Proteomes" id="UP000316213">
    <property type="component" value="Unassembled WGS sequence"/>
</dbReference>
<evidence type="ECO:0000256" key="5">
    <source>
        <dbReference type="SAM" id="Phobius"/>
    </source>
</evidence>
<keyword evidence="3 5" id="KW-1133">Transmembrane helix</keyword>
<keyword evidence="8" id="KW-1185">Reference proteome</keyword>
<dbReference type="InterPro" id="IPR007016">
    <property type="entry name" value="O-antigen_ligase-rel_domated"/>
</dbReference>
<name>A0A5C6AE10_9BACT</name>
<reference evidence="7 8" key="1">
    <citation type="submission" date="2019-02" db="EMBL/GenBank/DDBJ databases">
        <title>Deep-cultivation of Planctomycetes and their phenomic and genomic characterization uncovers novel biology.</title>
        <authorList>
            <person name="Wiegand S."/>
            <person name="Jogler M."/>
            <person name="Boedeker C."/>
            <person name="Pinto D."/>
            <person name="Vollmers J."/>
            <person name="Rivas-Marin E."/>
            <person name="Kohn T."/>
            <person name="Peeters S.H."/>
            <person name="Heuer A."/>
            <person name="Rast P."/>
            <person name="Oberbeckmann S."/>
            <person name="Bunk B."/>
            <person name="Jeske O."/>
            <person name="Meyerdierks A."/>
            <person name="Storesund J.E."/>
            <person name="Kallscheuer N."/>
            <person name="Luecker S."/>
            <person name="Lage O.M."/>
            <person name="Pohl T."/>
            <person name="Merkel B.J."/>
            <person name="Hornburger P."/>
            <person name="Mueller R.-W."/>
            <person name="Bruemmer F."/>
            <person name="Labrenz M."/>
            <person name="Spormann A.M."/>
            <person name="Op Den Camp H."/>
            <person name="Overmann J."/>
            <person name="Amann R."/>
            <person name="Jetten M.S.M."/>
            <person name="Mascher T."/>
            <person name="Medema M.H."/>
            <person name="Devos D.P."/>
            <person name="Kaster A.-K."/>
            <person name="Ovreas L."/>
            <person name="Rohde M."/>
            <person name="Galperin M.Y."/>
            <person name="Jogler C."/>
        </authorList>
    </citation>
    <scope>NUCLEOTIDE SEQUENCE [LARGE SCALE GENOMIC DNA]</scope>
    <source>
        <strain evidence="7 8">Pla100</strain>
    </source>
</reference>
<feature type="transmembrane region" description="Helical" evidence="5">
    <location>
        <begin position="420"/>
        <end position="437"/>
    </location>
</feature>
<feature type="transmembrane region" description="Helical" evidence="5">
    <location>
        <begin position="391"/>
        <end position="408"/>
    </location>
</feature>
<dbReference type="EMBL" id="SJPM01000005">
    <property type="protein sequence ID" value="TWT96473.1"/>
    <property type="molecule type" value="Genomic_DNA"/>
</dbReference>
<proteinExistence type="predicted"/>
<feature type="domain" description="O-antigen ligase-related" evidence="6">
    <location>
        <begin position="225"/>
        <end position="367"/>
    </location>
</feature>
<accession>A0A5C6AE10</accession>
<keyword evidence="7" id="KW-0436">Ligase</keyword>
<sequence length="460" mass="50154">MKSATARLPSTSELQWINFSPDRLLVPAILCFWVLCFIGFSEPDDWRVSRFGVTPILPPVVLKAMKLFGRGGAFGVMAFCLLGVWKHPKRHHVIVVMAPMLMFGAYGVVSTSWSALKSTSLQQSATFFMVLMLATYIGIVWRSDRDTERIVKNLALAIFALSIVMIALRFGMPRSGALTKDSAGVLHSTAACASGGLCILLTLAARLLWKSPWSSWWFPIVSIELGMMLLAGNRLSVLVTALTVFALFVIALHRGFAALCLLVGAVTLSGYLVCDPKLTLVEAMGKDVGAFAKQDQTKSQLGSFSGRSEMWEQIWRSYSKSPLIGHGYFVTSETGRIYVWHEWGNWTAHNAVLQTLVTLGAIGLLLLALGLGSLTIGVISALRRVKGIENSTMLLILISMWYLGWSFLNESFTGPLQPEVIVFGAMVGVAAGIGGAARSETLRANRSNPHASLRSRVLQP</sequence>
<evidence type="ECO:0000256" key="3">
    <source>
        <dbReference type="ARBA" id="ARBA00022989"/>
    </source>
</evidence>
<comment type="subcellular location">
    <subcellularLocation>
        <location evidence="1">Membrane</location>
        <topology evidence="1">Multi-pass membrane protein</topology>
    </subcellularLocation>
</comment>
<dbReference type="Pfam" id="PF04932">
    <property type="entry name" value="Wzy_C"/>
    <property type="match status" value="1"/>
</dbReference>
<dbReference type="AlphaFoldDB" id="A0A5C6AE10"/>
<feature type="transmembrane region" description="Helical" evidence="5">
    <location>
        <begin position="230"/>
        <end position="250"/>
    </location>
</feature>
<dbReference type="GO" id="GO:0016874">
    <property type="term" value="F:ligase activity"/>
    <property type="evidence" value="ECO:0007669"/>
    <property type="project" value="UniProtKB-KW"/>
</dbReference>
<feature type="transmembrane region" description="Helical" evidence="5">
    <location>
        <begin position="153"/>
        <end position="172"/>
    </location>
</feature>
<feature type="transmembrane region" description="Helical" evidence="5">
    <location>
        <begin position="184"/>
        <end position="209"/>
    </location>
</feature>
<evidence type="ECO:0000256" key="2">
    <source>
        <dbReference type="ARBA" id="ARBA00022692"/>
    </source>
</evidence>
<dbReference type="InterPro" id="IPR051533">
    <property type="entry name" value="WaaL-like"/>
</dbReference>
<evidence type="ECO:0000313" key="7">
    <source>
        <dbReference type="EMBL" id="TWT96473.1"/>
    </source>
</evidence>
<evidence type="ECO:0000256" key="4">
    <source>
        <dbReference type="ARBA" id="ARBA00023136"/>
    </source>
</evidence>
<dbReference type="PANTHER" id="PTHR37422:SF13">
    <property type="entry name" value="LIPOPOLYSACCHARIDE BIOSYNTHESIS PROTEIN PA4999-RELATED"/>
    <property type="match status" value="1"/>
</dbReference>
<feature type="transmembrane region" description="Helical" evidence="5">
    <location>
        <begin position="92"/>
        <end position="109"/>
    </location>
</feature>
<protein>
    <submittedName>
        <fullName evidence="7">O-Antigen ligase</fullName>
    </submittedName>
</protein>
<evidence type="ECO:0000259" key="6">
    <source>
        <dbReference type="Pfam" id="PF04932"/>
    </source>
</evidence>
<feature type="transmembrane region" description="Helical" evidence="5">
    <location>
        <begin position="352"/>
        <end position="379"/>
    </location>
</feature>
<organism evidence="7 8">
    <name type="scientific">Neorhodopirellula pilleata</name>
    <dbReference type="NCBI Taxonomy" id="2714738"/>
    <lineage>
        <taxon>Bacteria</taxon>
        <taxon>Pseudomonadati</taxon>
        <taxon>Planctomycetota</taxon>
        <taxon>Planctomycetia</taxon>
        <taxon>Pirellulales</taxon>
        <taxon>Pirellulaceae</taxon>
        <taxon>Neorhodopirellula</taxon>
    </lineage>
</organism>
<feature type="transmembrane region" description="Helical" evidence="5">
    <location>
        <begin position="121"/>
        <end position="141"/>
    </location>
</feature>
<dbReference type="OrthoDB" id="236730at2"/>
<dbReference type="GO" id="GO:0016020">
    <property type="term" value="C:membrane"/>
    <property type="evidence" value="ECO:0007669"/>
    <property type="project" value="UniProtKB-SubCell"/>
</dbReference>
<dbReference type="PANTHER" id="PTHR37422">
    <property type="entry name" value="TEICHURONIC ACID BIOSYNTHESIS PROTEIN TUAE"/>
    <property type="match status" value="1"/>
</dbReference>
<keyword evidence="2 5" id="KW-0812">Transmembrane</keyword>
<feature type="transmembrane region" description="Helical" evidence="5">
    <location>
        <begin position="67"/>
        <end position="85"/>
    </location>
</feature>
<dbReference type="RefSeq" id="WP_146578381.1">
    <property type="nucleotide sequence ID" value="NZ_SJPM01000005.1"/>
</dbReference>